<dbReference type="InterPro" id="IPR000064">
    <property type="entry name" value="NLP_P60_dom"/>
</dbReference>
<evidence type="ECO:0000256" key="3">
    <source>
        <dbReference type="ARBA" id="ARBA00022801"/>
    </source>
</evidence>
<evidence type="ECO:0000259" key="6">
    <source>
        <dbReference type="PROSITE" id="PS51935"/>
    </source>
</evidence>
<evidence type="ECO:0000313" key="8">
    <source>
        <dbReference type="Proteomes" id="UP000886805"/>
    </source>
</evidence>
<accession>A0A9D2BDW4</accession>
<dbReference type="Gene3D" id="3.90.1720.10">
    <property type="entry name" value="endopeptidase domain like (from Nostoc punctiforme)"/>
    <property type="match status" value="1"/>
</dbReference>
<organism evidence="7 8">
    <name type="scientific">Candidatus Anaerobutyricum stercoripullorum</name>
    <dbReference type="NCBI Taxonomy" id="2838456"/>
    <lineage>
        <taxon>Bacteria</taxon>
        <taxon>Bacillati</taxon>
        <taxon>Bacillota</taxon>
        <taxon>Clostridia</taxon>
        <taxon>Lachnospirales</taxon>
        <taxon>Lachnospiraceae</taxon>
        <taxon>Anaerobutyricum</taxon>
    </lineage>
</organism>
<evidence type="ECO:0000313" key="7">
    <source>
        <dbReference type="EMBL" id="HIX72910.1"/>
    </source>
</evidence>
<dbReference type="InterPro" id="IPR003646">
    <property type="entry name" value="SH3-like_bac-type"/>
</dbReference>
<dbReference type="GO" id="GO:0008234">
    <property type="term" value="F:cysteine-type peptidase activity"/>
    <property type="evidence" value="ECO:0007669"/>
    <property type="project" value="UniProtKB-KW"/>
</dbReference>
<gene>
    <name evidence="7" type="ORF">H9849_07790</name>
</gene>
<sequence length="236" mass="25223">MAVLDRGDKVEVLSTGKKWVKVSVKGKTGYTQGRYLSTESGTASDPYANAEKGTVKSGSLVIRTGKGKNASWLATVKKGTKVTVLTTGKKWVKVKVNGKIGYTKGNKIELEGGGTAANPYTKGEEVVNFALQFVGNPYRWGGTSLTRGADCSGYIMSVYRHFGKSLPHSSSAMRSCGTRVSSLSAAKPGDIICYNGHVALYMGNNKVVHASNPSDGIKITNNAAYRSIVTIRRIFN</sequence>
<comment type="similarity">
    <text evidence="1">Belongs to the peptidase C40 family.</text>
</comment>
<protein>
    <submittedName>
        <fullName evidence="7">C40 family peptidase</fullName>
    </submittedName>
</protein>
<evidence type="ECO:0000259" key="5">
    <source>
        <dbReference type="PROSITE" id="PS51781"/>
    </source>
</evidence>
<dbReference type="AlphaFoldDB" id="A0A9D2BDW4"/>
<dbReference type="EMBL" id="DXEQ01000228">
    <property type="protein sequence ID" value="HIX72910.1"/>
    <property type="molecule type" value="Genomic_DNA"/>
</dbReference>
<dbReference type="SMART" id="SM00287">
    <property type="entry name" value="SH3b"/>
    <property type="match status" value="1"/>
</dbReference>
<dbReference type="InterPro" id="IPR051202">
    <property type="entry name" value="Peptidase_C40"/>
</dbReference>
<dbReference type="SUPFAM" id="SSF54001">
    <property type="entry name" value="Cysteine proteinases"/>
    <property type="match status" value="1"/>
</dbReference>
<keyword evidence="4" id="KW-0788">Thiol protease</keyword>
<dbReference type="PROSITE" id="PS51935">
    <property type="entry name" value="NLPC_P60"/>
    <property type="match status" value="1"/>
</dbReference>
<dbReference type="Proteomes" id="UP000886805">
    <property type="component" value="Unassembled WGS sequence"/>
</dbReference>
<keyword evidence="3" id="KW-0378">Hydrolase</keyword>
<dbReference type="PROSITE" id="PS51781">
    <property type="entry name" value="SH3B"/>
    <property type="match status" value="2"/>
</dbReference>
<dbReference type="Pfam" id="PF00877">
    <property type="entry name" value="NLPC_P60"/>
    <property type="match status" value="1"/>
</dbReference>
<keyword evidence="2" id="KW-0645">Protease</keyword>
<feature type="domain" description="NlpC/P60" evidence="6">
    <location>
        <begin position="120"/>
        <end position="236"/>
    </location>
</feature>
<evidence type="ECO:0000256" key="2">
    <source>
        <dbReference type="ARBA" id="ARBA00022670"/>
    </source>
</evidence>
<feature type="domain" description="SH3b" evidence="5">
    <location>
        <begin position="1"/>
        <end position="40"/>
    </location>
</feature>
<dbReference type="InterPro" id="IPR038765">
    <property type="entry name" value="Papain-like_cys_pep_sf"/>
</dbReference>
<feature type="domain" description="SH3b" evidence="5">
    <location>
        <begin position="50"/>
        <end position="112"/>
    </location>
</feature>
<reference evidence="7" key="2">
    <citation type="submission" date="2021-04" db="EMBL/GenBank/DDBJ databases">
        <authorList>
            <person name="Gilroy R."/>
        </authorList>
    </citation>
    <scope>NUCLEOTIDE SEQUENCE</scope>
    <source>
        <strain evidence="7">ChiSxjej3B15-1167</strain>
    </source>
</reference>
<proteinExistence type="inferred from homology"/>
<name>A0A9D2BDW4_9FIRM</name>
<evidence type="ECO:0000256" key="1">
    <source>
        <dbReference type="ARBA" id="ARBA00007074"/>
    </source>
</evidence>
<evidence type="ECO:0000256" key="4">
    <source>
        <dbReference type="ARBA" id="ARBA00022807"/>
    </source>
</evidence>
<dbReference type="Pfam" id="PF08239">
    <property type="entry name" value="SH3_3"/>
    <property type="match status" value="2"/>
</dbReference>
<dbReference type="PANTHER" id="PTHR47053">
    <property type="entry name" value="MUREIN DD-ENDOPEPTIDASE MEPH-RELATED"/>
    <property type="match status" value="1"/>
</dbReference>
<comment type="caution">
    <text evidence="7">The sequence shown here is derived from an EMBL/GenBank/DDBJ whole genome shotgun (WGS) entry which is preliminary data.</text>
</comment>
<dbReference type="PANTHER" id="PTHR47053:SF1">
    <property type="entry name" value="MUREIN DD-ENDOPEPTIDASE MEPH-RELATED"/>
    <property type="match status" value="1"/>
</dbReference>
<dbReference type="Gene3D" id="2.30.30.40">
    <property type="entry name" value="SH3 Domains"/>
    <property type="match status" value="2"/>
</dbReference>
<dbReference type="GO" id="GO:0006508">
    <property type="term" value="P:proteolysis"/>
    <property type="evidence" value="ECO:0007669"/>
    <property type="project" value="UniProtKB-KW"/>
</dbReference>
<reference evidence="7" key="1">
    <citation type="journal article" date="2021" name="PeerJ">
        <title>Extensive microbial diversity within the chicken gut microbiome revealed by metagenomics and culture.</title>
        <authorList>
            <person name="Gilroy R."/>
            <person name="Ravi A."/>
            <person name="Getino M."/>
            <person name="Pursley I."/>
            <person name="Horton D.L."/>
            <person name="Alikhan N.F."/>
            <person name="Baker D."/>
            <person name="Gharbi K."/>
            <person name="Hall N."/>
            <person name="Watson M."/>
            <person name="Adriaenssens E.M."/>
            <person name="Foster-Nyarko E."/>
            <person name="Jarju S."/>
            <person name="Secka A."/>
            <person name="Antonio M."/>
            <person name="Oren A."/>
            <person name="Chaudhuri R.R."/>
            <person name="La Ragione R."/>
            <person name="Hildebrand F."/>
            <person name="Pallen M.J."/>
        </authorList>
    </citation>
    <scope>NUCLEOTIDE SEQUENCE</scope>
    <source>
        <strain evidence="7">ChiSxjej3B15-1167</strain>
    </source>
</reference>